<dbReference type="AlphaFoldDB" id="A0A3B0JFC3"/>
<gene>
    <name evidence="1" type="ORF">WBAF_0523</name>
</gene>
<evidence type="ECO:0000313" key="1">
    <source>
        <dbReference type="EMBL" id="SPP33922.1"/>
    </source>
</evidence>
<proteinExistence type="predicted"/>
<dbReference type="EMBL" id="OUNF01000150">
    <property type="protein sequence ID" value="SPP33922.1"/>
    <property type="molecule type" value="Genomic_DNA"/>
</dbReference>
<organism evidence="1">
    <name type="scientific">Wolbachia endosymbiont of Aleurodicus floccissimus</name>
    <dbReference type="NCBI Taxonomy" id="2152762"/>
    <lineage>
        <taxon>Bacteria</taxon>
        <taxon>Pseudomonadati</taxon>
        <taxon>Pseudomonadota</taxon>
        <taxon>Alphaproteobacteria</taxon>
        <taxon>Rickettsiales</taxon>
        <taxon>Anaplasmataceae</taxon>
        <taxon>Wolbachieae</taxon>
        <taxon>Wolbachia</taxon>
    </lineage>
</organism>
<name>A0A3B0JFC3_9RICK</name>
<sequence length="64" mass="7572">MLPFNLDKNVEIIDFNELDLGEYGFSFHLQPNKKTELSKCPLYTVSQYFRDLYSIPESKILVLR</sequence>
<protein>
    <submittedName>
        <fullName evidence="1">Uncharacterized protein</fullName>
    </submittedName>
</protein>
<accession>A0A3B0JFC3</accession>
<reference evidence="1" key="1">
    <citation type="submission" date="2018-04" db="EMBL/GenBank/DDBJ databases">
        <authorList>
            <person name="Go L.Y."/>
            <person name="Mitchell J.A."/>
        </authorList>
    </citation>
    <scope>NUCLEOTIDE SEQUENCE</scope>
    <source>
        <strain evidence="1">WBAF</strain>
    </source>
</reference>